<proteinExistence type="predicted"/>
<dbReference type="InParanoid" id="A0A1Z5K277"/>
<evidence type="ECO:0000313" key="2">
    <source>
        <dbReference type="Proteomes" id="UP000198406"/>
    </source>
</evidence>
<dbReference type="EMBL" id="BDSP01000146">
    <property type="protein sequence ID" value="GAX20279.1"/>
    <property type="molecule type" value="Genomic_DNA"/>
</dbReference>
<sequence>MTEARNKPPPKIDGMVHLANNRPSFTDEERQRMLQSVEGQWLARAMKRCEGHERAIREARAEWLKQRDNSQKRTQLEEERHKYIECLTYVTCPEGWRQYSQCWSQSLTYPSTLPPEAVCQYERLSLELCVGNVVSGAVRAAVPAGNDEEMVL</sequence>
<name>A0A1Z5K277_FISSO</name>
<evidence type="ECO:0000313" key="1">
    <source>
        <dbReference type="EMBL" id="GAX20279.1"/>
    </source>
</evidence>
<comment type="caution">
    <text evidence="1">The sequence shown here is derived from an EMBL/GenBank/DDBJ whole genome shotgun (WGS) entry which is preliminary data.</text>
</comment>
<protein>
    <submittedName>
        <fullName evidence="1">Uncharacterized protein</fullName>
    </submittedName>
</protein>
<reference evidence="1 2" key="1">
    <citation type="journal article" date="2015" name="Plant Cell">
        <title>Oil accumulation by the oleaginous diatom Fistulifera solaris as revealed by the genome and transcriptome.</title>
        <authorList>
            <person name="Tanaka T."/>
            <person name="Maeda Y."/>
            <person name="Veluchamy A."/>
            <person name="Tanaka M."/>
            <person name="Abida H."/>
            <person name="Marechal E."/>
            <person name="Bowler C."/>
            <person name="Muto M."/>
            <person name="Sunaga Y."/>
            <person name="Tanaka M."/>
            <person name="Yoshino T."/>
            <person name="Taniguchi T."/>
            <person name="Fukuda Y."/>
            <person name="Nemoto M."/>
            <person name="Matsumoto M."/>
            <person name="Wong P.S."/>
            <person name="Aburatani S."/>
            <person name="Fujibuchi W."/>
        </authorList>
    </citation>
    <scope>NUCLEOTIDE SEQUENCE [LARGE SCALE GENOMIC DNA]</scope>
    <source>
        <strain evidence="1 2">JPCC DA0580</strain>
    </source>
</reference>
<accession>A0A1Z5K277</accession>
<keyword evidence="2" id="KW-1185">Reference proteome</keyword>
<dbReference type="AlphaFoldDB" id="A0A1Z5K277"/>
<dbReference type="Proteomes" id="UP000198406">
    <property type="component" value="Unassembled WGS sequence"/>
</dbReference>
<gene>
    <name evidence="1" type="ORF">FisN_6Hh230</name>
</gene>
<organism evidence="1 2">
    <name type="scientific">Fistulifera solaris</name>
    <name type="common">Oleaginous diatom</name>
    <dbReference type="NCBI Taxonomy" id="1519565"/>
    <lineage>
        <taxon>Eukaryota</taxon>
        <taxon>Sar</taxon>
        <taxon>Stramenopiles</taxon>
        <taxon>Ochrophyta</taxon>
        <taxon>Bacillariophyta</taxon>
        <taxon>Bacillariophyceae</taxon>
        <taxon>Bacillariophycidae</taxon>
        <taxon>Naviculales</taxon>
        <taxon>Naviculaceae</taxon>
        <taxon>Fistulifera</taxon>
    </lineage>
</organism>